<sequence length="159" mass="18281">MTQECMVNTHLPKAPTFRLQPIHAQPNLHEIQQPKLLVVPRGRHPQTKKKELAVLNKRVIERRTEWRMEADRLERGLAGREVRFLPDSYLLDPLFPCSCLRLNDTSRKQTTGRTRAGVDAREGTGAEATGIGQRVGRLGNYLEKVTDARNRDSDLRYRE</sequence>
<organism evidence="2 3">
    <name type="scientific">Sphenostylis stenocarpa</name>
    <dbReference type="NCBI Taxonomy" id="92480"/>
    <lineage>
        <taxon>Eukaryota</taxon>
        <taxon>Viridiplantae</taxon>
        <taxon>Streptophyta</taxon>
        <taxon>Embryophyta</taxon>
        <taxon>Tracheophyta</taxon>
        <taxon>Spermatophyta</taxon>
        <taxon>Magnoliopsida</taxon>
        <taxon>eudicotyledons</taxon>
        <taxon>Gunneridae</taxon>
        <taxon>Pentapetalae</taxon>
        <taxon>rosids</taxon>
        <taxon>fabids</taxon>
        <taxon>Fabales</taxon>
        <taxon>Fabaceae</taxon>
        <taxon>Papilionoideae</taxon>
        <taxon>50 kb inversion clade</taxon>
        <taxon>NPAAA clade</taxon>
        <taxon>indigoferoid/millettioid clade</taxon>
        <taxon>Phaseoleae</taxon>
        <taxon>Sphenostylis</taxon>
    </lineage>
</organism>
<feature type="region of interest" description="Disordered" evidence="1">
    <location>
        <begin position="108"/>
        <end position="129"/>
    </location>
</feature>
<gene>
    <name evidence="2" type="ORF">AYBTSS11_LOCUS22232</name>
</gene>
<name>A0AA86VTZ2_9FABA</name>
<proteinExistence type="predicted"/>
<dbReference type="EMBL" id="OY731404">
    <property type="protein sequence ID" value="CAJ1969383.1"/>
    <property type="molecule type" value="Genomic_DNA"/>
</dbReference>
<reference evidence="2" key="1">
    <citation type="submission" date="2023-10" db="EMBL/GenBank/DDBJ databases">
        <authorList>
            <person name="Domelevo Entfellner J.-B."/>
        </authorList>
    </citation>
    <scope>NUCLEOTIDE SEQUENCE</scope>
</reference>
<evidence type="ECO:0000313" key="2">
    <source>
        <dbReference type="EMBL" id="CAJ1969383.1"/>
    </source>
</evidence>
<dbReference type="AlphaFoldDB" id="A0AA86VTZ2"/>
<dbReference type="Proteomes" id="UP001189624">
    <property type="component" value="Chromosome 7"/>
</dbReference>
<evidence type="ECO:0000313" key="3">
    <source>
        <dbReference type="Proteomes" id="UP001189624"/>
    </source>
</evidence>
<keyword evidence="3" id="KW-1185">Reference proteome</keyword>
<dbReference type="Gramene" id="rna-AYBTSS11_LOCUS22232">
    <property type="protein sequence ID" value="CAJ1969383.1"/>
    <property type="gene ID" value="gene-AYBTSS11_LOCUS22232"/>
</dbReference>
<protein>
    <submittedName>
        <fullName evidence="2">Uncharacterized protein</fullName>
    </submittedName>
</protein>
<evidence type="ECO:0000256" key="1">
    <source>
        <dbReference type="SAM" id="MobiDB-lite"/>
    </source>
</evidence>
<accession>A0AA86VTZ2</accession>